<reference evidence="1 2" key="1">
    <citation type="journal article" date="2017" name="Antonie Van Leeuwenhoek">
        <title>Rhizobium rhizosphaerae sp. nov., a novel species isolated from rice rhizosphere.</title>
        <authorList>
            <person name="Zhao J.J."/>
            <person name="Zhang J."/>
            <person name="Zhang R.J."/>
            <person name="Zhang C.W."/>
            <person name="Yin H.Q."/>
            <person name="Zhang X.X."/>
        </authorList>
    </citation>
    <scope>NUCLEOTIDE SEQUENCE [LARGE SCALE GENOMIC DNA]</scope>
    <source>
        <strain evidence="1 2">BSs20135</strain>
    </source>
</reference>
<organism evidence="1 2">
    <name type="scientific">Paraglaciecola arctica BSs20135</name>
    <dbReference type="NCBI Taxonomy" id="493475"/>
    <lineage>
        <taxon>Bacteria</taxon>
        <taxon>Pseudomonadati</taxon>
        <taxon>Pseudomonadota</taxon>
        <taxon>Gammaproteobacteria</taxon>
        <taxon>Alteromonadales</taxon>
        <taxon>Alteromonadaceae</taxon>
        <taxon>Paraglaciecola</taxon>
    </lineage>
</organism>
<dbReference type="RefSeq" id="WP_007616207.1">
    <property type="nucleotide sequence ID" value="NZ_BAEO01000007.1"/>
</dbReference>
<accession>K6YLD4</accession>
<gene>
    <name evidence="1" type="ORF">GARC_0451</name>
</gene>
<keyword evidence="2" id="KW-1185">Reference proteome</keyword>
<dbReference type="AlphaFoldDB" id="K6YLD4"/>
<protein>
    <submittedName>
        <fullName evidence="1">Uncharacterized protein</fullName>
    </submittedName>
</protein>
<proteinExistence type="predicted"/>
<dbReference type="Proteomes" id="UP000006327">
    <property type="component" value="Unassembled WGS sequence"/>
</dbReference>
<name>K6YLD4_9ALTE</name>
<sequence length="99" mass="11175">MLNLDKFQAITLTREVSEATYEQHPENACFVGSVCLNENLDNLDDLNIFCVRQQIPLTECDIHISVASTTGPKTISTPMFVNKVLKHIDCQLTFSFQLI</sequence>
<evidence type="ECO:0000313" key="2">
    <source>
        <dbReference type="Proteomes" id="UP000006327"/>
    </source>
</evidence>
<dbReference type="EMBL" id="BAEO01000007">
    <property type="protein sequence ID" value="GAC17433.1"/>
    <property type="molecule type" value="Genomic_DNA"/>
</dbReference>
<comment type="caution">
    <text evidence="1">The sequence shown here is derived from an EMBL/GenBank/DDBJ whole genome shotgun (WGS) entry which is preliminary data.</text>
</comment>
<evidence type="ECO:0000313" key="1">
    <source>
        <dbReference type="EMBL" id="GAC17433.1"/>
    </source>
</evidence>
<dbReference type="STRING" id="493475.GARC_0451"/>